<dbReference type="Gene3D" id="3.40.30.10">
    <property type="entry name" value="Glutaredoxin"/>
    <property type="match status" value="1"/>
</dbReference>
<proteinExistence type="predicted"/>
<dbReference type="InterPro" id="IPR036249">
    <property type="entry name" value="Thioredoxin-like_sf"/>
</dbReference>
<reference evidence="1 2" key="1">
    <citation type="submission" date="2018-08" db="EMBL/GenBank/DDBJ databases">
        <title>Genome analysis of the thermophilic bacterium of the candidate phylum Aminicenantes from deep subsurface aquifer revealed its physiology and ecological role.</title>
        <authorList>
            <person name="Kadnikov V.V."/>
            <person name="Mardanov A.V."/>
            <person name="Beletsky A.V."/>
            <person name="Karnachuk O.V."/>
            <person name="Ravin N.V."/>
        </authorList>
    </citation>
    <scope>NUCLEOTIDE SEQUENCE [LARGE SCALE GENOMIC DNA]</scope>
    <source>
        <strain evidence="1">BY38</strain>
    </source>
</reference>
<dbReference type="SUPFAM" id="SSF52833">
    <property type="entry name" value="Thioredoxin-like"/>
    <property type="match status" value="1"/>
</dbReference>
<evidence type="ECO:0000313" key="2">
    <source>
        <dbReference type="Proteomes" id="UP000257323"/>
    </source>
</evidence>
<dbReference type="Proteomes" id="UP000257323">
    <property type="component" value="Unassembled WGS sequence"/>
</dbReference>
<organism evidence="1 2">
    <name type="scientific">Candidatus Saccharicenans subterraneus</name>
    <dbReference type="NCBI Taxonomy" id="2508984"/>
    <lineage>
        <taxon>Bacteria</taxon>
        <taxon>Candidatus Aminicenantota</taxon>
        <taxon>Candidatus Aminicenantia</taxon>
        <taxon>Candidatus Aminicenantales</taxon>
        <taxon>Candidatus Saccharicenantaceae</taxon>
        <taxon>Candidatus Saccharicenans</taxon>
    </lineage>
</organism>
<dbReference type="AlphaFoldDB" id="A0A3E2BLI2"/>
<name>A0A3E2BLI2_9BACT</name>
<evidence type="ECO:0008006" key="3">
    <source>
        <dbReference type="Google" id="ProtNLM"/>
    </source>
</evidence>
<sequence>MRLAGQTYKPIPLAGNLSFALSRAHGLDMKKKSAKRKLKGFPNMGSRGWLFLFITILSLSLFTCKPESTGTSKDKILPTKLPGLRVSDISGRTYSLKRDFRDRPILILFLDPDVESNMGILEKVLNDLNDLKVAVVVSADKIETVLAQKFASALYFLAGPYDKIIRKFGAPQYQSSFYIFSNKGNLLYRGLIGNRYETHLKKFINHYIKNIKFEVHELLPPGHSLKGDLEFKNIECIAGSTKRYFLGALFINFCDSCLGGQILALFKEILDKYPDHISCFMVLKDRMNGQDLRNLVTQANIPFPVLFAPPELRARWDMLATRYSESELNELTVMLDSRGVILRSWGPEMQQISELRAFINSVLERER</sequence>
<protein>
    <recommendedName>
        <fullName evidence="3">Thioredoxin domain-containing protein</fullName>
    </recommendedName>
</protein>
<dbReference type="EMBL" id="QUAH01000008">
    <property type="protein sequence ID" value="RFT15554.1"/>
    <property type="molecule type" value="Genomic_DNA"/>
</dbReference>
<accession>A0A3E2BLI2</accession>
<gene>
    <name evidence="1" type="ORF">OP8BY_0202</name>
</gene>
<evidence type="ECO:0000313" key="1">
    <source>
        <dbReference type="EMBL" id="RFT15554.1"/>
    </source>
</evidence>
<comment type="caution">
    <text evidence="1">The sequence shown here is derived from an EMBL/GenBank/DDBJ whole genome shotgun (WGS) entry which is preliminary data.</text>
</comment>